<evidence type="ECO:0000313" key="10">
    <source>
        <dbReference type="Proteomes" id="UP000290624"/>
    </source>
</evidence>
<sequence>MTISAANPLAERSHLPFQLPDFAALTAVEYREALFAGMDQQREALAALAADDRPATVENVLHAWEASGALLERTLLAFSAVWMANSTPELDALHEESSPKLAQHSDAIWLDRALYERFLALQARAETGEVTLDAEDAYLLSETLASFTRAGVALDEADQAQLRALNTELAELGTQFQRVNREARVAGAIVVTDVAELDGLSEEEIAAIDAGDGTWRIELVNTSQQPLMAKLHHRGLRQRWYEASITRGLGGEHDARGIIAAIARARSQKATLLGYENFAALRISSGCAKTTDAVNALMGPLGRAARAQADADATTLAARFATLEPGAEFAPWDWEYVAEVVRAEQFGIDEAELAPYLDVHHVLEAVYVAAHDLYGITFEPRPDLVGHTPDADVYEVRDADGSPIGLFCMDFWARPTKQGGAWMTSLVNETTVFKSLPVVTNNCNYTPATTTITWDGVHTMFHEFGHALHGLFATTKYPSLSGTSTPRDFVEFPSQVNEFWAMVPDRVLPANLLAKLEAASSFNQGFGTLEIMAATLLDQAWHQTPLAELPTSAEEVEAFEQRALAAWGVDSALVPPRYRSAYFNHIWGSGYAAGYYGYTWAQVMDADAVAWFTENGGGTRENGDYFRRTLLAPGGSVDPLETYRAFRGRDPELGPLLERLGLHL</sequence>
<protein>
    <submittedName>
        <fullName evidence="9">Peptidase M3</fullName>
    </submittedName>
</protein>
<evidence type="ECO:0000256" key="6">
    <source>
        <dbReference type="ARBA" id="ARBA00023049"/>
    </source>
</evidence>
<dbReference type="GO" id="GO:0004222">
    <property type="term" value="F:metalloendopeptidase activity"/>
    <property type="evidence" value="ECO:0007669"/>
    <property type="project" value="InterPro"/>
</dbReference>
<keyword evidence="3 7" id="KW-0479">Metal-binding</keyword>
<dbReference type="GO" id="GO:0046872">
    <property type="term" value="F:metal ion binding"/>
    <property type="evidence" value="ECO:0007669"/>
    <property type="project" value="UniProtKB-UniRule"/>
</dbReference>
<feature type="domain" description="Peptidase M3A/M3B catalytic" evidence="8">
    <location>
        <begin position="227"/>
        <end position="661"/>
    </location>
</feature>
<dbReference type="PANTHER" id="PTHR43660:SF1">
    <property type="entry name" value="DIPEPTIDYL CARBOXYPEPTIDASE"/>
    <property type="match status" value="1"/>
</dbReference>
<dbReference type="OrthoDB" id="9773538at2"/>
<comment type="similarity">
    <text evidence="1 7">Belongs to the peptidase M3 family.</text>
</comment>
<evidence type="ECO:0000256" key="4">
    <source>
        <dbReference type="ARBA" id="ARBA00022801"/>
    </source>
</evidence>
<comment type="caution">
    <text evidence="9">The sequence shown here is derived from an EMBL/GenBank/DDBJ whole genome shotgun (WGS) entry which is preliminary data.</text>
</comment>
<comment type="cofactor">
    <cofactor evidence="7">
        <name>Zn(2+)</name>
        <dbReference type="ChEBI" id="CHEBI:29105"/>
    </cofactor>
    <text evidence="7">Binds 1 zinc ion.</text>
</comment>
<evidence type="ECO:0000256" key="2">
    <source>
        <dbReference type="ARBA" id="ARBA00022670"/>
    </source>
</evidence>
<evidence type="ECO:0000256" key="7">
    <source>
        <dbReference type="RuleBase" id="RU003435"/>
    </source>
</evidence>
<dbReference type="InterPro" id="IPR001567">
    <property type="entry name" value="Pept_M3A_M3B_dom"/>
</dbReference>
<keyword evidence="4 7" id="KW-0378">Hydrolase</keyword>
<dbReference type="InterPro" id="IPR024077">
    <property type="entry name" value="Neurolysin/TOP_dom2"/>
</dbReference>
<dbReference type="RefSeq" id="WP_129458276.1">
    <property type="nucleotide sequence ID" value="NZ_PPCV01000003.1"/>
</dbReference>
<evidence type="ECO:0000256" key="3">
    <source>
        <dbReference type="ARBA" id="ARBA00022723"/>
    </source>
</evidence>
<keyword evidence="5 7" id="KW-0862">Zinc</keyword>
<dbReference type="GO" id="GO:0006508">
    <property type="term" value="P:proteolysis"/>
    <property type="evidence" value="ECO:0007669"/>
    <property type="project" value="UniProtKB-KW"/>
</dbReference>
<accession>A0A4Q2EGY9</accession>
<dbReference type="SUPFAM" id="SSF55486">
    <property type="entry name" value="Metalloproteases ('zincins'), catalytic domain"/>
    <property type="match status" value="1"/>
</dbReference>
<dbReference type="PANTHER" id="PTHR43660">
    <property type="entry name" value="DIPEPTIDYL CARBOXYPEPTIDASE"/>
    <property type="match status" value="1"/>
</dbReference>
<keyword evidence="6 7" id="KW-0482">Metalloprotease</keyword>
<evidence type="ECO:0000259" key="8">
    <source>
        <dbReference type="Pfam" id="PF01432"/>
    </source>
</evidence>
<dbReference type="Gene3D" id="1.10.1370.10">
    <property type="entry name" value="Neurolysin, domain 3"/>
    <property type="match status" value="1"/>
</dbReference>
<gene>
    <name evidence="9" type="ORF">C1706_05805</name>
</gene>
<dbReference type="GO" id="GO:0005829">
    <property type="term" value="C:cytosol"/>
    <property type="evidence" value="ECO:0007669"/>
    <property type="project" value="TreeGrafter"/>
</dbReference>
<dbReference type="InterPro" id="IPR045090">
    <property type="entry name" value="Pept_M3A_M3B"/>
</dbReference>
<keyword evidence="2 7" id="KW-0645">Protease</keyword>
<evidence type="ECO:0000313" key="9">
    <source>
        <dbReference type="EMBL" id="RXW32661.1"/>
    </source>
</evidence>
<dbReference type="GO" id="GO:0004180">
    <property type="term" value="F:carboxypeptidase activity"/>
    <property type="evidence" value="ECO:0007669"/>
    <property type="project" value="TreeGrafter"/>
</dbReference>
<dbReference type="AlphaFoldDB" id="A0A4Q2EGY9"/>
<reference evidence="9 10" key="1">
    <citation type="submission" date="2018-01" db="EMBL/GenBank/DDBJ databases">
        <title>Lactibacter flavus gen. nov., sp. nov., a novel bacterium of the family Propionibacteriaceae isolated from raw milk and dairy products.</title>
        <authorList>
            <person name="Wenning M."/>
            <person name="Breitenwieser F."/>
            <person name="Huptas C."/>
            <person name="von Neubeck M."/>
            <person name="Busse H.-J."/>
            <person name="Scherer S."/>
        </authorList>
    </citation>
    <scope>NUCLEOTIDE SEQUENCE [LARGE SCALE GENOMIC DNA]</scope>
    <source>
        <strain evidence="9 10">VG341</strain>
    </source>
</reference>
<dbReference type="Gene3D" id="3.40.390.10">
    <property type="entry name" value="Collagenase (Catalytic Domain)"/>
    <property type="match status" value="1"/>
</dbReference>
<dbReference type="CDD" id="cd06456">
    <property type="entry name" value="M3A_DCP"/>
    <property type="match status" value="1"/>
</dbReference>
<name>A0A4Q2EGY9_9ACTN</name>
<organism evidence="9 10">
    <name type="scientific">Propioniciclava flava</name>
    <dbReference type="NCBI Taxonomy" id="2072026"/>
    <lineage>
        <taxon>Bacteria</taxon>
        <taxon>Bacillati</taxon>
        <taxon>Actinomycetota</taxon>
        <taxon>Actinomycetes</taxon>
        <taxon>Propionibacteriales</taxon>
        <taxon>Propionibacteriaceae</taxon>
        <taxon>Propioniciclava</taxon>
    </lineage>
</organism>
<dbReference type="EMBL" id="PPCV01000003">
    <property type="protein sequence ID" value="RXW32661.1"/>
    <property type="molecule type" value="Genomic_DNA"/>
</dbReference>
<keyword evidence="10" id="KW-1185">Reference proteome</keyword>
<dbReference type="Proteomes" id="UP000290624">
    <property type="component" value="Unassembled WGS sequence"/>
</dbReference>
<dbReference type="Pfam" id="PF01432">
    <property type="entry name" value="Peptidase_M3"/>
    <property type="match status" value="1"/>
</dbReference>
<dbReference type="InterPro" id="IPR024079">
    <property type="entry name" value="MetalloPept_cat_dom_sf"/>
</dbReference>
<proteinExistence type="inferred from homology"/>
<dbReference type="InterPro" id="IPR034005">
    <property type="entry name" value="M3A_DCP"/>
</dbReference>
<evidence type="ECO:0000256" key="1">
    <source>
        <dbReference type="ARBA" id="ARBA00006040"/>
    </source>
</evidence>
<evidence type="ECO:0000256" key="5">
    <source>
        <dbReference type="ARBA" id="ARBA00022833"/>
    </source>
</evidence>